<protein>
    <submittedName>
        <fullName evidence="2">Lantibiotic dehydratase</fullName>
    </submittedName>
</protein>
<sequence>MRPPHDAAPDGHLIPFTGTGWATWRDVVLRGTGFPAESVQALTDAALAAAADEAAADPARLDAYRAEFTAAADRLSAAVRTVARDPRFREAVAWQNPKLLKLCLDKLAAGEPRNVRGRNHELTVASYLQRYGLKNDTIGFVGPVGWARWTDEGEPLAVRVGEDFLARRTVYFEIWAIDALARALSADPEVRPWLVPRLFAAHQLEGSTLHVPGRAPVTLTPAESEVLALVDGVRSVQDVAAELTWSEFPELAEPAALLAAYDELVERGLLRLDLVGAIEAFPERTLIGRLERIKDPEVRERALAVVGRLVDARDRVAAAAGDDVALEAALTVLGDTFQDITGLDGERRAGLTYAGRTLVYEDTVRGVRTTMGPGLRDALSRPLSLLLDSARWLVTQIGEEYDRLFTELYERRVAQSGSPVVPLAAILSLATPQLFFNMRALSKPVRRAVDEFQRRWAAVLQLPQDAREVQLDSAELAGRVAESFPPRPVPWVTAIHHSPDFMLAAADEAAVARGDYLFVLGELHLSFNTMESRVFVQQHDDPPTMLASAEADLGGRRIYGIPSREVPGVSSRVSPPSALLSPGYTYWTMHPESVLPPGPIMPAADLEVLREGDRLIARSRTGSFRAPLSKMFGEPLAAAAVNAFKPVSRGAHSPRITIDRLVIARESWSFPAADVGWAAVKSESDRFLAARRWRIEHGLPERAFYKVPVEDKPTFVDFSSLVYVNILAKSIRRSAEEENGSVSLTEMLPDRSELWLRDAQGARYTSEFRILAVDRVAEEG</sequence>
<proteinExistence type="predicted"/>
<gene>
    <name evidence="2" type="ORF">V2S66_10850</name>
</gene>
<reference evidence="2 3" key="1">
    <citation type="submission" date="2023-12" db="EMBL/GenBank/DDBJ databases">
        <title>Streptomyces sp. V4-01.</title>
        <authorList>
            <person name="Somphong A."/>
            <person name="Phongsopitanun W."/>
        </authorList>
    </citation>
    <scope>NUCLEOTIDE SEQUENCE [LARGE SCALE GENOMIC DNA]</scope>
    <source>
        <strain evidence="2 3">V4-01</strain>
    </source>
</reference>
<dbReference type="EMBL" id="JAZEWV010000006">
    <property type="protein sequence ID" value="MEE4542459.1"/>
    <property type="molecule type" value="Genomic_DNA"/>
</dbReference>
<name>A0ABU7P9H6_9ACTN</name>
<evidence type="ECO:0000313" key="2">
    <source>
        <dbReference type="EMBL" id="MEE4542459.1"/>
    </source>
</evidence>
<keyword evidence="3" id="KW-1185">Reference proteome</keyword>
<dbReference type="Proteomes" id="UP001344658">
    <property type="component" value="Unassembled WGS sequence"/>
</dbReference>
<dbReference type="InterPro" id="IPR006827">
    <property type="entry name" value="Lant_deHydtase_N"/>
</dbReference>
<dbReference type="RefSeq" id="WP_330794388.1">
    <property type="nucleotide sequence ID" value="NZ_JAZEWV010000006.1"/>
</dbReference>
<dbReference type="Pfam" id="PF04738">
    <property type="entry name" value="Lant_dehydr_N"/>
    <property type="match status" value="1"/>
</dbReference>
<evidence type="ECO:0000259" key="1">
    <source>
        <dbReference type="Pfam" id="PF04738"/>
    </source>
</evidence>
<feature type="domain" description="Lantibiotic dehydratase N-terminal" evidence="1">
    <location>
        <begin position="84"/>
        <end position="522"/>
    </location>
</feature>
<accession>A0ABU7P9H6</accession>
<evidence type="ECO:0000313" key="3">
    <source>
        <dbReference type="Proteomes" id="UP001344658"/>
    </source>
</evidence>
<comment type="caution">
    <text evidence="2">The sequence shown here is derived from an EMBL/GenBank/DDBJ whole genome shotgun (WGS) entry which is preliminary data.</text>
</comment>
<organism evidence="2 3">
    <name type="scientific">Actinacidiphila polyblastidii</name>
    <dbReference type="NCBI Taxonomy" id="3110430"/>
    <lineage>
        <taxon>Bacteria</taxon>
        <taxon>Bacillati</taxon>
        <taxon>Actinomycetota</taxon>
        <taxon>Actinomycetes</taxon>
        <taxon>Kitasatosporales</taxon>
        <taxon>Streptomycetaceae</taxon>
        <taxon>Actinacidiphila</taxon>
    </lineage>
</organism>